<proteinExistence type="predicted"/>
<dbReference type="SMART" id="SM00684">
    <property type="entry name" value="DM15"/>
    <property type="match status" value="3"/>
</dbReference>
<feature type="compositionally biased region" description="Polar residues" evidence="3">
    <location>
        <begin position="742"/>
        <end position="765"/>
    </location>
</feature>
<evidence type="ECO:0000313" key="5">
    <source>
        <dbReference type="Proteomes" id="UP000189703"/>
    </source>
</evidence>
<dbReference type="InterPro" id="IPR006607">
    <property type="entry name" value="DM15"/>
</dbReference>
<feature type="compositionally biased region" description="Basic and acidic residues" evidence="3">
    <location>
        <begin position="649"/>
        <end position="662"/>
    </location>
</feature>
<dbReference type="PANTHER" id="PTHR22792:SF101">
    <property type="entry name" value="LA-RELATED PROTEIN 1A"/>
    <property type="match status" value="1"/>
</dbReference>
<dbReference type="GO" id="GO:0048255">
    <property type="term" value="P:mRNA stabilization"/>
    <property type="evidence" value="ECO:0007669"/>
    <property type="project" value="InterPro"/>
</dbReference>
<gene>
    <name evidence="6 7" type="primary">LOC104593506</name>
</gene>
<name>A0A1U7ZTK2_NELNU</name>
<feature type="region of interest" description="Disordered" evidence="3">
    <location>
        <begin position="56"/>
        <end position="91"/>
    </location>
</feature>
<dbReference type="OMA" id="FRQEIFQ"/>
<keyword evidence="5" id="KW-1185">Reference proteome</keyword>
<feature type="compositionally biased region" description="Polar residues" evidence="3">
    <location>
        <begin position="512"/>
        <end position="555"/>
    </location>
</feature>
<dbReference type="InterPro" id="IPR006630">
    <property type="entry name" value="La_HTH"/>
</dbReference>
<evidence type="ECO:0000256" key="3">
    <source>
        <dbReference type="SAM" id="MobiDB-lite"/>
    </source>
</evidence>
<dbReference type="STRING" id="4432.A0A1U7ZTK2"/>
<evidence type="ECO:0000313" key="7">
    <source>
        <dbReference type="RefSeq" id="XP_010251688.1"/>
    </source>
</evidence>
<dbReference type="eggNOG" id="KOG2590">
    <property type="taxonomic scope" value="Eukaryota"/>
</dbReference>
<feature type="compositionally biased region" description="Pro residues" evidence="3">
    <location>
        <begin position="124"/>
        <end position="133"/>
    </location>
</feature>
<feature type="region of interest" description="Disordered" evidence="3">
    <location>
        <begin position="104"/>
        <end position="175"/>
    </location>
</feature>
<feature type="region of interest" description="Disordered" evidence="3">
    <location>
        <begin position="503"/>
        <end position="555"/>
    </location>
</feature>
<evidence type="ECO:0000256" key="2">
    <source>
        <dbReference type="PROSITE-ProRule" id="PRU00332"/>
    </source>
</evidence>
<evidence type="ECO:0000256" key="1">
    <source>
        <dbReference type="ARBA" id="ARBA00022884"/>
    </source>
</evidence>
<dbReference type="CDD" id="cd07323">
    <property type="entry name" value="LAM"/>
    <property type="match status" value="1"/>
</dbReference>
<dbReference type="RefSeq" id="XP_010251687.1">
    <property type="nucleotide sequence ID" value="XM_010253385.2"/>
</dbReference>
<dbReference type="SMART" id="SM00715">
    <property type="entry name" value="LA"/>
    <property type="match status" value="1"/>
</dbReference>
<feature type="compositionally biased region" description="Basic residues" evidence="3">
    <location>
        <begin position="151"/>
        <end position="163"/>
    </location>
</feature>
<dbReference type="Proteomes" id="UP000189703">
    <property type="component" value="Unplaced"/>
</dbReference>
<dbReference type="PROSITE" id="PS50961">
    <property type="entry name" value="HTH_LA"/>
    <property type="match status" value="1"/>
</dbReference>
<dbReference type="RefSeq" id="XP_010251688.1">
    <property type="nucleotide sequence ID" value="XM_010253386.2"/>
</dbReference>
<organism evidence="5 6">
    <name type="scientific">Nelumbo nucifera</name>
    <name type="common">Sacred lotus</name>
    <dbReference type="NCBI Taxonomy" id="4432"/>
    <lineage>
        <taxon>Eukaryota</taxon>
        <taxon>Viridiplantae</taxon>
        <taxon>Streptophyta</taxon>
        <taxon>Embryophyta</taxon>
        <taxon>Tracheophyta</taxon>
        <taxon>Spermatophyta</taxon>
        <taxon>Magnoliopsida</taxon>
        <taxon>Proteales</taxon>
        <taxon>Nelumbonaceae</taxon>
        <taxon>Nelumbo</taxon>
    </lineage>
</organism>
<sequence length="1065" mass="118347">MESASIAAAVDRIAVSSAPGDVVAVDSIEFTGGGTENSGNCDSRGCDMSSVVMAANEGEHLGSDDQKEQNGLKSPWKKPVEGKGAEAPVMGAKSWPALAEALPKNSDAAVKQAPDAASQTADSVPPPPPPPPIQGSFGPQKPDGLANTSPTHKHPPHHHKVGSKRNLPPNGVPPFPIPLPYHQPPMPPVFHAVVPGPHIPFHEYAYQPYPGPFPNVEPHMVKSGCETHIQAFVPPGHGGGIDANRNFQPPSGPPRGDLNAYAGNFGNRRHNMQEHGGRFAHTWRHQRAFNPRDNIHMQQNLGPRAFVRPPPPFFAPAPGFINGPGFAGPASMYYLPAAPPETIRGPPPRFIAHPPHHVFPIPTPETVALRANIVKQIEYYFSDENLQKDHYLISLMDDQGWVLISKIADFNRVKKMTTNVLFILDALRSSAIIEVQGDKIRRRDDWTKWLPAYRQHVFSSKSDEKGAASLKNTELNEGNVYERGISEGCMEFPLGSESLVDHLSSDKGTSKVECSNSESNTENVHSGSETQLHGNTGDASRMFTSESSSEINSEQVTTYRCISDKNSDDSISNMKNSNTDCCVSSKCSRGDAHSVSYADHKYHGLDMIPELTTLNLGGLSSDYTGEHSGFTSEQNTFMLDEELELEQTTIRKDHLSSSRRIDDDDDEMDVNDQDVQRLIIVTQNIRIGEDDKAGAGESKPISSELASAINDGLYFYEQELRAKRSKNRRNNSILENRDGDSRSSNLAPVLSNSKVSGNTTGSNGSEEPVHANSRRRQNKSVNKQQSSHKQRLFPSNFRAHGNGRNRHGIISESPPSNSVGFFFGSTPPESHGPMTSKLSASPHGHLSGSPPVGSMPKPFPPFQHPSHQLLEENGFRQQKYLKFHKRCLNDRKKLGIGCSEEMNTLYRFWSFFLRNMFFPSMYNEFRKLALEDAAAKYNYGLECLFRFYSYGLEKQFRDDLYEDFEQLTLEFYNKGNLYGLEKYWAFHHYRELRDGKAPLKKHPELDRLLKEEYRSLDDFRAKEKAARECSSSNNSGPSEREKETPFLGQGKNRSNLARELELTAH</sequence>
<feature type="compositionally biased region" description="Basic and acidic residues" evidence="3">
    <location>
        <begin position="57"/>
        <end position="70"/>
    </location>
</feature>
<feature type="region of interest" description="Disordered" evidence="3">
    <location>
        <begin position="825"/>
        <end position="866"/>
    </location>
</feature>
<accession>A0A1U7ZTK2</accession>
<dbReference type="GeneID" id="104593506"/>
<feature type="region of interest" description="Disordered" evidence="3">
    <location>
        <begin position="648"/>
        <end position="669"/>
    </location>
</feature>
<dbReference type="InterPro" id="IPR036390">
    <property type="entry name" value="WH_DNA-bd_sf"/>
</dbReference>
<evidence type="ECO:0000259" key="4">
    <source>
        <dbReference type="PROSITE" id="PS50961"/>
    </source>
</evidence>
<evidence type="ECO:0000313" key="6">
    <source>
        <dbReference type="RefSeq" id="XP_010251687.1"/>
    </source>
</evidence>
<feature type="compositionally biased region" description="Basic and acidic residues" evidence="3">
    <location>
        <begin position="1056"/>
        <end position="1065"/>
    </location>
</feature>
<feature type="domain" description="HTH La-type RNA-binding" evidence="4">
    <location>
        <begin position="363"/>
        <end position="452"/>
    </location>
</feature>
<protein>
    <submittedName>
        <fullName evidence="6 7">La-related protein 1A</fullName>
    </submittedName>
</protein>
<feature type="region of interest" description="Disordered" evidence="3">
    <location>
        <begin position="1022"/>
        <end position="1065"/>
    </location>
</feature>
<dbReference type="OrthoDB" id="340227at2759"/>
<dbReference type="AlphaFoldDB" id="A0A1U7ZTK2"/>
<dbReference type="GO" id="GO:0003723">
    <property type="term" value="F:RNA binding"/>
    <property type="evidence" value="ECO:0000318"/>
    <property type="project" value="GO_Central"/>
</dbReference>
<dbReference type="Pfam" id="PF21071">
    <property type="entry name" value="LARP1_HEAT"/>
    <property type="match status" value="1"/>
</dbReference>
<dbReference type="InterPro" id="IPR045180">
    <property type="entry name" value="La_dom_prot"/>
</dbReference>
<dbReference type="Pfam" id="PF05383">
    <property type="entry name" value="La"/>
    <property type="match status" value="1"/>
</dbReference>
<dbReference type="PANTHER" id="PTHR22792">
    <property type="entry name" value="LUPUS LA PROTEIN-RELATED"/>
    <property type="match status" value="1"/>
</dbReference>
<dbReference type="InterPro" id="IPR036388">
    <property type="entry name" value="WH-like_DNA-bd_sf"/>
</dbReference>
<dbReference type="Gene3D" id="1.10.10.10">
    <property type="entry name" value="Winged helix-like DNA-binding domain superfamily/Winged helix DNA-binding domain"/>
    <property type="match status" value="1"/>
</dbReference>
<feature type="region of interest" description="Disordered" evidence="3">
    <location>
        <begin position="247"/>
        <end position="269"/>
    </location>
</feature>
<reference evidence="6 7" key="1">
    <citation type="submission" date="2025-04" db="UniProtKB">
        <authorList>
            <consortium name="RefSeq"/>
        </authorList>
    </citation>
    <scope>IDENTIFICATION</scope>
</reference>
<dbReference type="SUPFAM" id="SSF46785">
    <property type="entry name" value="Winged helix' DNA-binding domain"/>
    <property type="match status" value="1"/>
</dbReference>
<feature type="region of interest" description="Disordered" evidence="3">
    <location>
        <begin position="727"/>
        <end position="805"/>
    </location>
</feature>
<dbReference type="GO" id="GO:0000339">
    <property type="term" value="F:RNA cap binding"/>
    <property type="evidence" value="ECO:0007669"/>
    <property type="project" value="InterPro"/>
</dbReference>
<keyword evidence="1 2" id="KW-0694">RNA-binding</keyword>
<dbReference type="KEGG" id="nnu:104593506"/>